<evidence type="ECO:0000313" key="4">
    <source>
        <dbReference type="Proteomes" id="UP001210865"/>
    </source>
</evidence>
<dbReference type="EMBL" id="CP115174">
    <property type="protein sequence ID" value="WBO24235.1"/>
    <property type="molecule type" value="Genomic_DNA"/>
</dbReference>
<dbReference type="RefSeq" id="WP_270078864.1">
    <property type="nucleotide sequence ID" value="NZ_CP115174.1"/>
</dbReference>
<feature type="region of interest" description="Disordered" evidence="1">
    <location>
        <begin position="28"/>
        <end position="71"/>
    </location>
</feature>
<feature type="chain" id="PRO_5045622838" evidence="2">
    <location>
        <begin position="28"/>
        <end position="149"/>
    </location>
</feature>
<sequence length="149" mass="15506">MTRAPFAILAGAAFVAAAAMINPAALAQSDPHQPANDGSAAASMTVPPGQVAAGVDPGTSTANGGVQGNLQATNDQNAVNQAQYQQDLASYDAAMKAHGHAIARRDTRYARQQQAYANAMEAWRQQDYACRHGSSQACKSPAPDPADYY</sequence>
<name>A0ABY7NRW1_9SPHN</name>
<accession>A0ABY7NRW1</accession>
<keyword evidence="4" id="KW-1185">Reference proteome</keyword>
<keyword evidence="2" id="KW-0732">Signal</keyword>
<proteinExistence type="predicted"/>
<gene>
    <name evidence="3" type="ORF">PBT88_09080</name>
</gene>
<dbReference type="Proteomes" id="UP001210865">
    <property type="component" value="Chromosome"/>
</dbReference>
<evidence type="ECO:0000313" key="3">
    <source>
        <dbReference type="EMBL" id="WBO24235.1"/>
    </source>
</evidence>
<organism evidence="3 4">
    <name type="scientific">Sphingomonas abietis</name>
    <dbReference type="NCBI Taxonomy" id="3012344"/>
    <lineage>
        <taxon>Bacteria</taxon>
        <taxon>Pseudomonadati</taxon>
        <taxon>Pseudomonadota</taxon>
        <taxon>Alphaproteobacteria</taxon>
        <taxon>Sphingomonadales</taxon>
        <taxon>Sphingomonadaceae</taxon>
        <taxon>Sphingomonas</taxon>
    </lineage>
</organism>
<evidence type="ECO:0000256" key="2">
    <source>
        <dbReference type="SAM" id="SignalP"/>
    </source>
</evidence>
<protein>
    <submittedName>
        <fullName evidence="3">Uncharacterized protein</fullName>
    </submittedName>
</protein>
<evidence type="ECO:0000256" key="1">
    <source>
        <dbReference type="SAM" id="MobiDB-lite"/>
    </source>
</evidence>
<feature type="signal peptide" evidence="2">
    <location>
        <begin position="1"/>
        <end position="27"/>
    </location>
</feature>
<reference evidence="3 4" key="1">
    <citation type="submission" date="2022-12" db="EMBL/GenBank/DDBJ databases">
        <title>Sphingomonas abieness sp. nov., an endophytic bacterium isolated from Abies koreana.</title>
        <authorList>
            <person name="Jiang L."/>
            <person name="Lee J."/>
        </authorList>
    </citation>
    <scope>NUCLEOTIDE SEQUENCE [LARGE SCALE GENOMIC DNA]</scope>
    <source>
        <strain evidence="4">PAMB 00755</strain>
    </source>
</reference>
<feature type="compositionally biased region" description="Polar residues" evidence="1">
    <location>
        <begin position="58"/>
        <end position="71"/>
    </location>
</feature>